<dbReference type="InterPro" id="IPR038071">
    <property type="entry name" value="UROD/MetE-like_sf"/>
</dbReference>
<keyword evidence="7" id="KW-0808">Transferase</keyword>
<keyword evidence="8 13" id="KW-0479">Metal-binding</keyword>
<evidence type="ECO:0000259" key="15">
    <source>
        <dbReference type="Pfam" id="PF01717"/>
    </source>
</evidence>
<dbReference type="CDD" id="cd03311">
    <property type="entry name" value="CIMS_C_terminal_like"/>
    <property type="match status" value="1"/>
</dbReference>
<evidence type="ECO:0000256" key="12">
    <source>
        <dbReference type="PIRSR" id="PIRSR000382-1"/>
    </source>
</evidence>
<dbReference type="InterPro" id="IPR002629">
    <property type="entry name" value="Met_Synth_C/arc"/>
</dbReference>
<dbReference type="EMBL" id="BDRX01000034">
    <property type="protein sequence ID" value="GBF92667.1"/>
    <property type="molecule type" value="Genomic_DNA"/>
</dbReference>
<evidence type="ECO:0000313" key="17">
    <source>
        <dbReference type="EMBL" id="GBF92667.1"/>
    </source>
</evidence>
<feature type="binding site" evidence="12">
    <location>
        <begin position="412"/>
        <end position="414"/>
    </location>
    <ligand>
        <name>L-methionine</name>
        <dbReference type="ChEBI" id="CHEBI:57844"/>
    </ligand>
</feature>
<dbReference type="Pfam" id="PF01717">
    <property type="entry name" value="Meth_synt_2"/>
    <property type="match status" value="1"/>
</dbReference>
<dbReference type="GO" id="GO:0008270">
    <property type="term" value="F:zinc ion binding"/>
    <property type="evidence" value="ECO:0007669"/>
    <property type="project" value="InterPro"/>
</dbReference>
<evidence type="ECO:0000256" key="11">
    <source>
        <dbReference type="ARBA" id="ARBA00048690"/>
    </source>
</evidence>
<dbReference type="AlphaFoldDB" id="A0A2V0P662"/>
<dbReference type="OrthoDB" id="1053771at2759"/>
<dbReference type="InParanoid" id="A0A2V0P662"/>
<evidence type="ECO:0000256" key="7">
    <source>
        <dbReference type="ARBA" id="ARBA00022679"/>
    </source>
</evidence>
<dbReference type="EC" id="2.1.1.14" evidence="4"/>
<dbReference type="Proteomes" id="UP000247498">
    <property type="component" value="Unassembled WGS sequence"/>
</dbReference>
<sequence length="792" mass="83429">MALAITIGFPRTGSKRQAKLALESFWKGKSSEAELLAAFRAVDAEAWGAQRAAGVSRVALDGTHYDQVLDMVAALGAAPARFKHLSGLDLYFAMARGAPGAPALDMSKFFDSNYHFMVPELDEGFTPRPDFAPILDRLARGQATLGKDAAVPMLIGPVTFALLASTPLLPSAVVARILPAYAELLAALAGAGAPEVQLHEPALATDRGAAARAEYEAAYRALSGAGCPINLVATYDDLGEAYPWAVRLPVASLTLDFCGVPGAAIPNATLALVEAHGWPAGKRLGVGCVDGRSVWADDEAACAALLARLRAAGAADLAVTSSVSLQHLPWDITAETALPAKLAPRLAFAVQKLAAIARLASGAVAPASGASWGAAPVDSVQEIPRSMFDRAERFEERRAKQLQFPPFPTTSIGSFPQTAQVRRLRAQLKSGALDRPAYEALIDRQIALAVGIQEGLDVDVLVHGEAERTDMSEHFGMQLSGMVFTTNGWVQSYGSRYVRPPIIAGDVAFVAPMTVREFKVAQDLTSRPVKGMLTGPVTILNWSFPRKDLSRRAQAFQLALALRKEVAALEEAGCRIVQVDEPALREGLPLKSSKADSYLSWAVDAFRLCTTVAAPSTQVVTHLCYSDFGDIMQPIIDMDADVLTIENSRSGDAMVRALAAAGYTADLGPASASLTAQDRAPTTPHVHSPVVPDAAFLEAKLRSFLDTGILAGAPERLWVNPDCGLKTRAWEEVIPSLRNMVAAAHKLRAEVLEKRAGGPPAAAKAAVAASSAVAASAGAAPARSRCAGAGCC</sequence>
<feature type="domain" description="Cobalamin-independent methionine synthase MetE C-terminal/archaeal" evidence="15">
    <location>
        <begin position="407"/>
        <end position="745"/>
    </location>
</feature>
<accession>A0A2V0P662</accession>
<comment type="caution">
    <text evidence="17">The sequence shown here is derived from an EMBL/GenBank/DDBJ whole genome shotgun (WGS) entry which is preliminary data.</text>
</comment>
<feature type="active site" description="Proton donor" evidence="14">
    <location>
        <position position="687"/>
    </location>
</feature>
<dbReference type="UniPathway" id="UPA00051">
    <property type="reaction ID" value="UER00082"/>
</dbReference>
<feature type="binding site" evidence="12">
    <location>
        <position position="113"/>
    </location>
    <ligand>
        <name>5-methyltetrahydropteroyltri-L-glutamate</name>
        <dbReference type="ChEBI" id="CHEBI:58207"/>
    </ligand>
</feature>
<dbReference type="FunCoup" id="A0A2V0P662">
    <property type="interactions" value="1103"/>
</dbReference>
<dbReference type="NCBIfam" id="NF003556">
    <property type="entry name" value="PRK05222.1"/>
    <property type="match status" value="1"/>
</dbReference>
<feature type="binding site" evidence="13">
    <location>
        <position position="622"/>
    </location>
    <ligand>
        <name>Zn(2+)</name>
        <dbReference type="ChEBI" id="CHEBI:29105"/>
        <label>1</label>
        <note>catalytic</note>
    </ligand>
</feature>
<reference evidence="17 18" key="1">
    <citation type="journal article" date="2018" name="Sci. Rep.">
        <title>Raphidocelis subcapitata (=Pseudokirchneriella subcapitata) provides an insight into genome evolution and environmental adaptations in the Sphaeropleales.</title>
        <authorList>
            <person name="Suzuki S."/>
            <person name="Yamaguchi H."/>
            <person name="Nakajima N."/>
            <person name="Kawachi M."/>
        </authorList>
    </citation>
    <scope>NUCLEOTIDE SEQUENCE [LARGE SCALE GENOMIC DNA]</scope>
    <source>
        <strain evidence="17 18">NIES-35</strain>
    </source>
</reference>
<feature type="binding site" evidence="13">
    <location>
        <position position="624"/>
    </location>
    <ligand>
        <name>Zn(2+)</name>
        <dbReference type="ChEBI" id="CHEBI:29105"/>
        <label>1</label>
        <note>catalytic</note>
    </ligand>
</feature>
<evidence type="ECO:0000256" key="4">
    <source>
        <dbReference type="ARBA" id="ARBA00012034"/>
    </source>
</evidence>
<organism evidence="17 18">
    <name type="scientific">Raphidocelis subcapitata</name>
    <dbReference type="NCBI Taxonomy" id="307507"/>
    <lineage>
        <taxon>Eukaryota</taxon>
        <taxon>Viridiplantae</taxon>
        <taxon>Chlorophyta</taxon>
        <taxon>core chlorophytes</taxon>
        <taxon>Chlorophyceae</taxon>
        <taxon>CS clade</taxon>
        <taxon>Sphaeropleales</taxon>
        <taxon>Selenastraceae</taxon>
        <taxon>Raphidocelis</taxon>
    </lineage>
</organism>
<protein>
    <recommendedName>
        <fullName evidence="4">5-methyltetrahydropteroyltriglutamate--homocysteine S-methyltransferase</fullName>
        <ecNumber evidence="4">2.1.1.14</ecNumber>
    </recommendedName>
</protein>
<keyword evidence="9 13" id="KW-0862">Zinc</keyword>
<comment type="catalytic activity">
    <reaction evidence="11">
        <text>5-methyltetrahydropteroyltri-L-glutamate + L-homocysteine = tetrahydropteroyltri-L-glutamate + L-methionine</text>
        <dbReference type="Rhea" id="RHEA:21196"/>
        <dbReference type="ChEBI" id="CHEBI:57844"/>
        <dbReference type="ChEBI" id="CHEBI:58140"/>
        <dbReference type="ChEBI" id="CHEBI:58199"/>
        <dbReference type="ChEBI" id="CHEBI:58207"/>
        <dbReference type="EC" id="2.1.1.14"/>
    </reaction>
</comment>
<evidence type="ECO:0000313" key="18">
    <source>
        <dbReference type="Proteomes" id="UP000247498"/>
    </source>
</evidence>
<dbReference type="GO" id="GO:0032259">
    <property type="term" value="P:methylation"/>
    <property type="evidence" value="ECO:0007669"/>
    <property type="project" value="UniProtKB-KW"/>
</dbReference>
<keyword evidence="6" id="KW-0028">Amino-acid biosynthesis</keyword>
<evidence type="ECO:0000256" key="3">
    <source>
        <dbReference type="ARBA" id="ARBA00009553"/>
    </source>
</evidence>
<keyword evidence="10" id="KW-0486">Methionine biosynthesis</keyword>
<evidence type="ECO:0000256" key="5">
    <source>
        <dbReference type="ARBA" id="ARBA00022603"/>
    </source>
</evidence>
<evidence type="ECO:0000256" key="8">
    <source>
        <dbReference type="ARBA" id="ARBA00022723"/>
    </source>
</evidence>
<dbReference type="Gene3D" id="3.20.20.210">
    <property type="match status" value="2"/>
</dbReference>
<feature type="binding site" evidence="12">
    <location>
        <position position="542"/>
    </location>
    <ligand>
        <name>5-methyltetrahydropteroyltri-L-glutamate</name>
        <dbReference type="ChEBI" id="CHEBI:58207"/>
    </ligand>
</feature>
<evidence type="ECO:0000256" key="14">
    <source>
        <dbReference type="PIRSR" id="PIRSR000382-3"/>
    </source>
</evidence>
<dbReference type="SUPFAM" id="SSF51726">
    <property type="entry name" value="UROD/MetE-like"/>
    <property type="match status" value="2"/>
</dbReference>
<dbReference type="GO" id="GO:0003871">
    <property type="term" value="F:5-methyltetrahydropteroyltriglutamate-homocysteine S-methyltransferase activity"/>
    <property type="evidence" value="ECO:0007669"/>
    <property type="project" value="UniProtKB-EC"/>
</dbReference>
<feature type="binding site" evidence="13">
    <location>
        <position position="637"/>
    </location>
    <ligand>
        <name>Zn(2+)</name>
        <dbReference type="ChEBI" id="CHEBI:29105"/>
        <label>1</label>
        <note>catalytic</note>
    </ligand>
</feature>
<comment type="pathway">
    <text evidence="2">Amino-acid biosynthesis; L-methionine biosynthesis via de novo pathway; L-methionine from L-homocysteine (MetE route): step 1/1.</text>
</comment>
<evidence type="ECO:0000256" key="6">
    <source>
        <dbReference type="ARBA" id="ARBA00022605"/>
    </source>
</evidence>
<dbReference type="GO" id="GO:0009086">
    <property type="term" value="P:methionine biosynthetic process"/>
    <property type="evidence" value="ECO:0007669"/>
    <property type="project" value="UniProtKB-KW"/>
</dbReference>
<feature type="binding site" evidence="13">
    <location>
        <position position="723"/>
    </location>
    <ligand>
        <name>Zn(2+)</name>
        <dbReference type="ChEBI" id="CHEBI:29105"/>
        <label>1</label>
        <note>catalytic</note>
    </ligand>
</feature>
<comment type="function">
    <text evidence="1">Catalyzes the transfer of a methyl group from 5-methyltetrahydrofolate to homocysteine resulting in methionine formation.</text>
</comment>
<feature type="binding site" evidence="12">
    <location>
        <begin position="412"/>
        <end position="414"/>
    </location>
    <ligand>
        <name>L-homocysteine</name>
        <dbReference type="ChEBI" id="CHEBI:58199"/>
    </ligand>
</feature>
<name>A0A2V0P662_9CHLO</name>
<proteinExistence type="inferred from homology"/>
<evidence type="ECO:0000256" key="2">
    <source>
        <dbReference type="ARBA" id="ARBA00004681"/>
    </source>
</evidence>
<feature type="binding site" evidence="12">
    <location>
        <position position="19"/>
    </location>
    <ligand>
        <name>5-methyltetrahydropteroyltri-L-glutamate</name>
        <dbReference type="ChEBI" id="CHEBI:58207"/>
    </ligand>
</feature>
<comment type="similarity">
    <text evidence="3">Belongs to the vitamin-B12 independent methionine synthase family.</text>
</comment>
<keyword evidence="18" id="KW-1185">Reference proteome</keyword>
<evidence type="ECO:0000256" key="9">
    <source>
        <dbReference type="ARBA" id="ARBA00022833"/>
    </source>
</evidence>
<feature type="binding site" evidence="12">
    <location>
        <position position="465"/>
    </location>
    <ligand>
        <name>L-methionine</name>
        <dbReference type="ChEBI" id="CHEBI:57844"/>
    </ligand>
</feature>
<evidence type="ECO:0000256" key="13">
    <source>
        <dbReference type="PIRSR" id="PIRSR000382-2"/>
    </source>
</evidence>
<keyword evidence="5" id="KW-0489">Methyltransferase</keyword>
<dbReference type="InterPro" id="IPR013215">
    <property type="entry name" value="Cbl-indep_Met_Synth_N"/>
</dbReference>
<evidence type="ECO:0000256" key="1">
    <source>
        <dbReference type="ARBA" id="ARBA00002777"/>
    </source>
</evidence>
<comment type="cofactor">
    <cofactor evidence="13">
        <name>Zn(2+)</name>
        <dbReference type="ChEBI" id="CHEBI:29105"/>
    </cofactor>
    <text evidence="13">Binds 2 Zn(2+) ions per subunit.</text>
</comment>
<feature type="binding site" evidence="13">
    <location>
        <position position="646"/>
    </location>
    <ligand>
        <name>Zn(2+)</name>
        <dbReference type="ChEBI" id="CHEBI:29105"/>
        <label>1</label>
        <note>catalytic</note>
    </ligand>
</feature>
<dbReference type="InterPro" id="IPR006276">
    <property type="entry name" value="Cobalamin-indep_Met_synthase"/>
</dbReference>
<dbReference type="STRING" id="307507.A0A2V0P662"/>
<dbReference type="PANTHER" id="PTHR30519">
    <property type="entry name" value="5-METHYLTETRAHYDROPTEROYLTRIGLUTAMATE--HOMOCYSTEINE METHYLTRANSFERASE"/>
    <property type="match status" value="1"/>
</dbReference>
<evidence type="ECO:0000259" key="16">
    <source>
        <dbReference type="Pfam" id="PF08267"/>
    </source>
</evidence>
<gene>
    <name evidence="17" type="ORF">Rsub_05036</name>
</gene>
<feature type="domain" description="Cobalamin-independent methionine synthase MetE N-terminal" evidence="16">
    <location>
        <begin position="6"/>
        <end position="311"/>
    </location>
</feature>
<evidence type="ECO:0000256" key="10">
    <source>
        <dbReference type="ARBA" id="ARBA00023167"/>
    </source>
</evidence>
<feature type="binding site" evidence="12">
    <location>
        <position position="580"/>
    </location>
    <ligand>
        <name>L-methionine</name>
        <dbReference type="ChEBI" id="CHEBI:57844"/>
    </ligand>
</feature>
<dbReference type="Pfam" id="PF08267">
    <property type="entry name" value="Meth_synt_1"/>
    <property type="match status" value="1"/>
</dbReference>
<feature type="binding site" evidence="12">
    <location>
        <position position="580"/>
    </location>
    <ligand>
        <name>L-homocysteine</name>
        <dbReference type="ChEBI" id="CHEBI:58199"/>
    </ligand>
</feature>
<dbReference type="PIRSF" id="PIRSF000382">
    <property type="entry name" value="MeTrfase_B12_ind"/>
    <property type="match status" value="1"/>
</dbReference>